<reference evidence="1 2" key="1">
    <citation type="submission" date="2018-09" db="EMBL/GenBank/DDBJ databases">
        <title>YIM PH21274 draft genome.</title>
        <authorList>
            <person name="Miao C."/>
        </authorList>
    </citation>
    <scope>NUCLEOTIDE SEQUENCE [LARGE SCALE GENOMIC DNA]</scope>
    <source>
        <strain evidence="1 2">YIM PH 21724</strain>
    </source>
</reference>
<dbReference type="Gene3D" id="3.40.50.12580">
    <property type="match status" value="1"/>
</dbReference>
<comment type="caution">
    <text evidence="1">The sequence shown here is derived from an EMBL/GenBank/DDBJ whole genome shotgun (WGS) entry which is preliminary data.</text>
</comment>
<evidence type="ECO:0000313" key="2">
    <source>
        <dbReference type="Proteomes" id="UP000266677"/>
    </source>
</evidence>
<protein>
    <submittedName>
        <fullName evidence="1">Uncharacterized protein</fullName>
    </submittedName>
</protein>
<dbReference type="EMBL" id="QZFU01000010">
    <property type="protein sequence ID" value="RJO79244.1"/>
    <property type="molecule type" value="Genomic_DNA"/>
</dbReference>
<dbReference type="AlphaFoldDB" id="A0A3A4KZ60"/>
<organism evidence="1 2">
    <name type="scientific">Nocardia panacis</name>
    <dbReference type="NCBI Taxonomy" id="2340916"/>
    <lineage>
        <taxon>Bacteria</taxon>
        <taxon>Bacillati</taxon>
        <taxon>Actinomycetota</taxon>
        <taxon>Actinomycetes</taxon>
        <taxon>Mycobacteriales</taxon>
        <taxon>Nocardiaceae</taxon>
        <taxon>Nocardia</taxon>
    </lineage>
</organism>
<proteinExistence type="predicted"/>
<keyword evidence="2" id="KW-1185">Reference proteome</keyword>
<dbReference type="SUPFAM" id="SSF53756">
    <property type="entry name" value="UDP-Glycosyltransferase/glycogen phosphorylase"/>
    <property type="match status" value="1"/>
</dbReference>
<evidence type="ECO:0000313" key="1">
    <source>
        <dbReference type="EMBL" id="RJO79244.1"/>
    </source>
</evidence>
<dbReference type="Proteomes" id="UP000266677">
    <property type="component" value="Unassembled WGS sequence"/>
</dbReference>
<accession>A0A3A4KZ60</accession>
<name>A0A3A4KZ60_9NOCA</name>
<sequence>MLHEGRVVPALIVLSHDEQRERLRRDCPEAVPNAAVTGDICFDRLRASLPLRPTYRRALGLRAAQRLIVITSTWGADSLLGVDPDLPRLLAAALPADEFRIALAPHPNIAAFHSEYQFGSYLADAKRAGVLVPENVDAWRACLIAADLTIGDHGSVAFYSCALGIPLLLSTAPTHTVDPASPIAQLLNAAPRLDTAGDPATQIRRTITDHDPNRYAEITARTTSVPDRSAELLRAALYRTMGLDEPTAPAEIDTLPLPPIAFTGADAHVVQVRITDRTATLTRYPAERLRSPDAPPVPNTHLAVETRETYRRWLDFADVLLGPPGADTPTWIAETLARLPGCAVAAAPAPDGDWLVGDRDTQLGVEGPYSAGRLFASIAYCASTQGQPLSDLPGEWVIHCADETFEVSVTLCKPN</sequence>
<gene>
    <name evidence="1" type="ORF">D5S18_02600</name>
</gene>
<dbReference type="InterPro" id="IPR043148">
    <property type="entry name" value="TagF_C"/>
</dbReference>